<dbReference type="GO" id="GO:0016192">
    <property type="term" value="P:vesicle-mediated transport"/>
    <property type="evidence" value="ECO:0007669"/>
    <property type="project" value="TreeGrafter"/>
</dbReference>
<dbReference type="KEGG" id="ccin:107272749"/>
<dbReference type="FunFam" id="1.10.405.10:FF:000003">
    <property type="entry name" value="Rab proteins geranylgeranyltransferase component A"/>
    <property type="match status" value="1"/>
</dbReference>
<dbReference type="PANTHER" id="PTHR11787:SF4">
    <property type="entry name" value="CHM, RAB ESCORT PROTEIN 1"/>
    <property type="match status" value="1"/>
</dbReference>
<reference evidence="8" key="1">
    <citation type="submission" date="2025-08" db="UniProtKB">
        <authorList>
            <consortium name="RefSeq"/>
        </authorList>
    </citation>
    <scope>IDENTIFICATION</scope>
</reference>
<comment type="subcellular location">
    <subcellularLocation>
        <location evidence="1">Cytoplasm</location>
        <location evidence="1">Cytosol</location>
    </subcellularLocation>
</comment>
<evidence type="ECO:0000313" key="8">
    <source>
        <dbReference type="RefSeq" id="XP_015605696.1"/>
    </source>
</evidence>
<dbReference type="RefSeq" id="XP_015605696.1">
    <property type="nucleotide sequence ID" value="XM_015750210.2"/>
</dbReference>
<dbReference type="GO" id="GO:0005634">
    <property type="term" value="C:nucleus"/>
    <property type="evidence" value="ECO:0007669"/>
    <property type="project" value="TreeGrafter"/>
</dbReference>
<evidence type="ECO:0000256" key="6">
    <source>
        <dbReference type="SAM" id="MobiDB-lite"/>
    </source>
</evidence>
<evidence type="ECO:0000256" key="1">
    <source>
        <dbReference type="ARBA" id="ARBA00004514"/>
    </source>
</evidence>
<keyword evidence="7" id="KW-1185">Reference proteome</keyword>
<dbReference type="Proteomes" id="UP000694920">
    <property type="component" value="Unplaced"/>
</dbReference>
<evidence type="ECO:0000256" key="5">
    <source>
        <dbReference type="PIRNR" id="PIRNR016550"/>
    </source>
</evidence>
<gene>
    <name evidence="8" type="primary">LOC107272749</name>
</gene>
<name>A0AAJ7CA44_CEPCN</name>
<feature type="region of interest" description="Disordered" evidence="6">
    <location>
        <begin position="555"/>
        <end position="605"/>
    </location>
</feature>
<evidence type="ECO:0000256" key="3">
    <source>
        <dbReference type="ARBA" id="ARBA00022468"/>
    </source>
</evidence>
<dbReference type="CTD" id="37246"/>
<accession>A0AAJ7CA44</accession>
<keyword evidence="4 5" id="KW-0963">Cytoplasm</keyword>
<dbReference type="Gene3D" id="3.30.519.10">
    <property type="entry name" value="Guanine Nucleotide Dissociation Inhibitor, domain 2"/>
    <property type="match status" value="1"/>
</dbReference>
<dbReference type="PRINTS" id="PR00891">
    <property type="entry name" value="RABGDIREP"/>
</dbReference>
<dbReference type="Gene3D" id="1.10.405.10">
    <property type="entry name" value="Guanine Nucleotide Dissociation Inhibitor, domain 1"/>
    <property type="match status" value="1"/>
</dbReference>
<dbReference type="GO" id="GO:0007264">
    <property type="term" value="P:small GTPase-mediated signal transduction"/>
    <property type="evidence" value="ECO:0007669"/>
    <property type="project" value="UniProtKB-UniRule"/>
</dbReference>
<sequence>MEDDLPTEYDVVVVGTGMTESIVAAAASRIGKKVLHLDSNEYYGGLWATFNFDGLQKWIEDLKAAKSDGKKDTIIKVEAGENFLNASNQYSAVENIEETWFISNDADLPVLTSKDTQTDGSGDGASAEGSEKSDEDKVEKKEPVKQWSIDRIKKEYRRFNIDLAPKLLFARGELVELLISSNIARYAEFRAVSRVATFMDGKLTQVPCSRADVFANKTVSVIEKRMLMQLLTSCMEQGADSPEFDGFRDKTFLEYLNTKNLTPIVKHYVMQAIAMATDKTSCRDGVNRTKHFLNSLGRYGNTPFLWPMYGSGELPQCFCRLCAVFGGVYCLKRQLDGVIVCEDKCRAIITGKQRLALEHLVVGQGHVPPEIVASVGEQQISRGIFITDRSIMQGEKENLTLLYYPPEKNGQEPVTVIELGPSTNACPQGLFMVHMTCKRINTAKDDLEYVVKKFLRAEVLEPKGPRDSTDSHTQTVSPDKRHIQEGDAETRDLIKNPKPQVLWSLYLNLPASDIKLSNSAPSNIHLCSGPDLDLDFDFAVNQAKEVFAAMYPDEDFLPRAPDPEEIVLEGEEAPGPKFEGDKPGEGEDKQEGEEKQDSEKAEKEE</sequence>
<dbReference type="SUPFAM" id="SSF54373">
    <property type="entry name" value="FAD-linked reductases, C-terminal domain"/>
    <property type="match status" value="1"/>
</dbReference>
<dbReference type="AlphaFoldDB" id="A0AAJ7CA44"/>
<dbReference type="InterPro" id="IPR001738">
    <property type="entry name" value="Rab_escort"/>
</dbReference>
<dbReference type="GO" id="GO:0005092">
    <property type="term" value="F:GDP-dissociation inhibitor activity"/>
    <property type="evidence" value="ECO:0007669"/>
    <property type="project" value="InterPro"/>
</dbReference>
<dbReference type="GO" id="GO:0005829">
    <property type="term" value="C:cytosol"/>
    <property type="evidence" value="ECO:0007669"/>
    <property type="project" value="UniProtKB-SubCell"/>
</dbReference>
<comment type="function">
    <text evidence="5">Substrate-binding subunit (component A) of the Rab geranylgeranyltransferase (GGTase) complex. Binds unprenylated Rab proteins and presents the substrate peptide to the catalytic component B. The component A is thought to be regenerated by transferring its prenylated Rab back to the donor membrane.</text>
</comment>
<evidence type="ECO:0000256" key="4">
    <source>
        <dbReference type="ARBA" id="ARBA00022490"/>
    </source>
</evidence>
<protein>
    <recommendedName>
        <fullName evidence="5">Rab proteins geranylgeranyltransferase component A</fullName>
    </recommendedName>
</protein>
<feature type="compositionally biased region" description="Basic and acidic residues" evidence="6">
    <location>
        <begin position="129"/>
        <end position="141"/>
    </location>
</feature>
<dbReference type="Pfam" id="PF00996">
    <property type="entry name" value="GDI"/>
    <property type="match status" value="2"/>
</dbReference>
<dbReference type="GO" id="GO:0005096">
    <property type="term" value="F:GTPase activator activity"/>
    <property type="evidence" value="ECO:0007669"/>
    <property type="project" value="UniProtKB-UniRule"/>
</dbReference>
<feature type="compositionally biased region" description="Acidic residues" evidence="6">
    <location>
        <begin position="563"/>
        <end position="572"/>
    </location>
</feature>
<evidence type="ECO:0000256" key="2">
    <source>
        <dbReference type="ARBA" id="ARBA00005593"/>
    </source>
</evidence>
<feature type="compositionally biased region" description="Basic and acidic residues" evidence="6">
    <location>
        <begin position="578"/>
        <end position="605"/>
    </location>
</feature>
<feature type="region of interest" description="Disordered" evidence="6">
    <location>
        <begin position="462"/>
        <end position="493"/>
    </location>
</feature>
<dbReference type="PRINTS" id="PR00893">
    <property type="entry name" value="RABESCORT"/>
</dbReference>
<dbReference type="SUPFAM" id="SSF51905">
    <property type="entry name" value="FAD/NAD(P)-binding domain"/>
    <property type="match status" value="1"/>
</dbReference>
<dbReference type="GO" id="GO:0005968">
    <property type="term" value="C:Rab-protein geranylgeranyltransferase complex"/>
    <property type="evidence" value="ECO:0007669"/>
    <property type="project" value="UniProtKB-UniRule"/>
</dbReference>
<dbReference type="InterPro" id="IPR018203">
    <property type="entry name" value="GDP_dissociation_inhibitor"/>
</dbReference>
<proteinExistence type="inferred from homology"/>
<evidence type="ECO:0000313" key="7">
    <source>
        <dbReference type="Proteomes" id="UP000694920"/>
    </source>
</evidence>
<comment type="similarity">
    <text evidence="2 5">Belongs to the Rab GDI family.</text>
</comment>
<keyword evidence="3 5" id="KW-0343">GTPase activation</keyword>
<dbReference type="GO" id="GO:0006886">
    <property type="term" value="P:intracellular protein transport"/>
    <property type="evidence" value="ECO:0007669"/>
    <property type="project" value="InterPro"/>
</dbReference>
<dbReference type="PIRSF" id="PIRSF016550">
    <property type="entry name" value="Rab_ger_ger_transf_A_euk"/>
    <property type="match status" value="1"/>
</dbReference>
<feature type="region of interest" description="Disordered" evidence="6">
    <location>
        <begin position="112"/>
        <end position="141"/>
    </location>
</feature>
<dbReference type="InterPro" id="IPR036188">
    <property type="entry name" value="FAD/NAD-bd_sf"/>
</dbReference>
<dbReference type="Gene3D" id="3.50.50.60">
    <property type="entry name" value="FAD/NAD(P)-binding domain"/>
    <property type="match status" value="1"/>
</dbReference>
<organism evidence="7 8">
    <name type="scientific">Cephus cinctus</name>
    <name type="common">Wheat stem sawfly</name>
    <dbReference type="NCBI Taxonomy" id="211228"/>
    <lineage>
        <taxon>Eukaryota</taxon>
        <taxon>Metazoa</taxon>
        <taxon>Ecdysozoa</taxon>
        <taxon>Arthropoda</taxon>
        <taxon>Hexapoda</taxon>
        <taxon>Insecta</taxon>
        <taxon>Pterygota</taxon>
        <taxon>Neoptera</taxon>
        <taxon>Endopterygota</taxon>
        <taxon>Hymenoptera</taxon>
        <taxon>Cephoidea</taxon>
        <taxon>Cephidae</taxon>
        <taxon>Cephus</taxon>
    </lineage>
</organism>
<dbReference type="PANTHER" id="PTHR11787">
    <property type="entry name" value="RAB GDP-DISSOCIATION INHIBITOR"/>
    <property type="match status" value="1"/>
</dbReference>
<dbReference type="GeneID" id="107272749"/>
<feature type="compositionally biased region" description="Basic and acidic residues" evidence="6">
    <location>
        <begin position="478"/>
        <end position="493"/>
    </location>
</feature>
<dbReference type="FunFam" id="3.50.50.60:FF:000108">
    <property type="entry name" value="Rab proteins geranylgeranyltransferase component A"/>
    <property type="match status" value="1"/>
</dbReference>